<dbReference type="EMBL" id="FNIN01000008">
    <property type="protein sequence ID" value="SDN83133.1"/>
    <property type="molecule type" value="Genomic_DNA"/>
</dbReference>
<reference evidence="3 4" key="1">
    <citation type="submission" date="2016-10" db="EMBL/GenBank/DDBJ databases">
        <authorList>
            <person name="de Groot N.N."/>
        </authorList>
    </citation>
    <scope>NUCLEOTIDE SEQUENCE [LARGE SCALE GENOMIC DNA]</scope>
    <source>
        <strain evidence="3 4">DSM 15269</strain>
    </source>
</reference>
<dbReference type="OrthoDB" id="9794954at2"/>
<dbReference type="SUPFAM" id="SSF52518">
    <property type="entry name" value="Thiamin diphosphate-binding fold (THDP-binding)"/>
    <property type="match status" value="1"/>
</dbReference>
<name>A0A1H0ELB3_9BACT</name>
<evidence type="ECO:0000313" key="4">
    <source>
        <dbReference type="Proteomes" id="UP000199602"/>
    </source>
</evidence>
<dbReference type="AlphaFoldDB" id="A0A1H0ELB3"/>
<organism evidence="3 4">
    <name type="scientific">Desulfonauticus submarinus</name>
    <dbReference type="NCBI Taxonomy" id="206665"/>
    <lineage>
        <taxon>Bacteria</taxon>
        <taxon>Pseudomonadati</taxon>
        <taxon>Thermodesulfobacteriota</taxon>
        <taxon>Desulfovibrionia</taxon>
        <taxon>Desulfovibrionales</taxon>
        <taxon>Desulfonauticaceae</taxon>
        <taxon>Desulfonauticus</taxon>
    </lineage>
</organism>
<dbReference type="PANTHER" id="PTHR42897">
    <property type="entry name" value="PYRUVATE SYNTHASE SUBUNIT PORB"/>
    <property type="match status" value="1"/>
</dbReference>
<dbReference type="InterPro" id="IPR011766">
    <property type="entry name" value="TPP_enzyme_TPP-bd"/>
</dbReference>
<dbReference type="PANTHER" id="PTHR42897:SF2">
    <property type="entry name" value="PYRUVATE SYNTHASE SUBUNIT PORB"/>
    <property type="match status" value="1"/>
</dbReference>
<dbReference type="NCBIfam" id="NF008819">
    <property type="entry name" value="PRK11865.1"/>
    <property type="match status" value="1"/>
</dbReference>
<evidence type="ECO:0000256" key="1">
    <source>
        <dbReference type="ARBA" id="ARBA00023002"/>
    </source>
</evidence>
<keyword evidence="4" id="KW-1185">Reference proteome</keyword>
<dbReference type="Proteomes" id="UP000199602">
    <property type="component" value="Unassembled WGS sequence"/>
</dbReference>
<dbReference type="Gene3D" id="3.40.50.970">
    <property type="match status" value="1"/>
</dbReference>
<dbReference type="STRING" id="206665.SAMN04488516_10838"/>
<dbReference type="Pfam" id="PF02775">
    <property type="entry name" value="TPP_enzyme_C"/>
    <property type="match status" value="1"/>
</dbReference>
<evidence type="ECO:0000313" key="3">
    <source>
        <dbReference type="EMBL" id="SDN83133.1"/>
    </source>
</evidence>
<sequence length="310" mass="34077">MTREIKFEKITAKNIPTESLIASGHRACQGCGEILAMGMVMKAAGPNTIVANATGCMEIVTSPFPQTAWKTPWIHVAFENTAAVASGIEAALKVLEKKGKLKNRPNVIAFAGDGATADIGLQSLSGALERGHNFLYVCLDNEAYMNTGIQRSSSTPFGAATTTSPPGKKSKGQYTWKKNVAMIAAAHDIPYVATASPAYHLDLMNKVRKALAVEGPAYIQIYSPCPTGWRSRPDQSITIAKLAVQTGVFPLFEVEYGKFKLSQPRKELKPVEEYLNLQRRFRHLKEDDIAFIQEKVKENFEKLKKLCELE</sequence>
<feature type="domain" description="Thiamine pyrophosphate enzyme TPP-binding" evidence="2">
    <location>
        <begin position="54"/>
        <end position="221"/>
    </location>
</feature>
<dbReference type="GO" id="GO:0044281">
    <property type="term" value="P:small molecule metabolic process"/>
    <property type="evidence" value="ECO:0007669"/>
    <property type="project" value="UniProtKB-ARBA"/>
</dbReference>
<proteinExistence type="predicted"/>
<accession>A0A1H0ELB3</accession>
<keyword evidence="3" id="KW-0670">Pyruvate</keyword>
<dbReference type="InterPro" id="IPR029061">
    <property type="entry name" value="THDP-binding"/>
</dbReference>
<dbReference type="RefSeq" id="WP_092065656.1">
    <property type="nucleotide sequence ID" value="NZ_FNIN01000008.1"/>
</dbReference>
<evidence type="ECO:0000259" key="2">
    <source>
        <dbReference type="Pfam" id="PF02775"/>
    </source>
</evidence>
<dbReference type="GO" id="GO:0030976">
    <property type="term" value="F:thiamine pyrophosphate binding"/>
    <property type="evidence" value="ECO:0007669"/>
    <property type="project" value="InterPro"/>
</dbReference>
<protein>
    <submittedName>
        <fullName evidence="3">Pyruvate ferredoxin oxidoreductase beta subunit</fullName>
    </submittedName>
</protein>
<gene>
    <name evidence="3" type="ORF">SAMN04488516_10838</name>
</gene>
<dbReference type="GO" id="GO:0016491">
    <property type="term" value="F:oxidoreductase activity"/>
    <property type="evidence" value="ECO:0007669"/>
    <property type="project" value="UniProtKB-KW"/>
</dbReference>
<dbReference type="InterPro" id="IPR051479">
    <property type="entry name" value="PorB-like"/>
</dbReference>
<keyword evidence="1" id="KW-0560">Oxidoreductase</keyword>
<dbReference type="CDD" id="cd03376">
    <property type="entry name" value="TPP_PFOR_porB_like"/>
    <property type="match status" value="1"/>
</dbReference>